<evidence type="ECO:0000256" key="1">
    <source>
        <dbReference type="SAM" id="Phobius"/>
    </source>
</evidence>
<dbReference type="Proteomes" id="UP000741863">
    <property type="component" value="Unassembled WGS sequence"/>
</dbReference>
<feature type="transmembrane region" description="Helical" evidence="1">
    <location>
        <begin position="149"/>
        <end position="168"/>
    </location>
</feature>
<feature type="transmembrane region" description="Helical" evidence="1">
    <location>
        <begin position="217"/>
        <end position="236"/>
    </location>
</feature>
<protein>
    <recommendedName>
        <fullName evidence="4">DUF2812 domain-containing protein</fullName>
    </recommendedName>
</protein>
<dbReference type="RefSeq" id="WP_204697287.1">
    <property type="nucleotide sequence ID" value="NZ_JAFBEC010000005.1"/>
</dbReference>
<dbReference type="EMBL" id="JAFBEC010000005">
    <property type="protein sequence ID" value="MBM7632850.1"/>
    <property type="molecule type" value="Genomic_DNA"/>
</dbReference>
<proteinExistence type="predicted"/>
<accession>A0ABS2PBT0</accession>
<organism evidence="2 3">
    <name type="scientific">Geomicrobium sediminis</name>
    <dbReference type="NCBI Taxonomy" id="1347788"/>
    <lineage>
        <taxon>Bacteria</taxon>
        <taxon>Bacillati</taxon>
        <taxon>Bacillota</taxon>
        <taxon>Bacilli</taxon>
        <taxon>Bacillales</taxon>
        <taxon>Geomicrobium</taxon>
    </lineage>
</organism>
<comment type="caution">
    <text evidence="2">The sequence shown here is derived from an EMBL/GenBank/DDBJ whole genome shotgun (WGS) entry which is preliminary data.</text>
</comment>
<keyword evidence="1" id="KW-0812">Transmembrane</keyword>
<name>A0ABS2PBT0_9BACL</name>
<reference evidence="2 3" key="1">
    <citation type="submission" date="2021-01" db="EMBL/GenBank/DDBJ databases">
        <title>Genomic Encyclopedia of Type Strains, Phase IV (KMG-IV): sequencing the most valuable type-strain genomes for metagenomic binning, comparative biology and taxonomic classification.</title>
        <authorList>
            <person name="Goeker M."/>
        </authorList>
    </citation>
    <scope>NUCLEOTIDE SEQUENCE [LARGE SCALE GENOMIC DNA]</scope>
    <source>
        <strain evidence="2 3">DSM 25540</strain>
    </source>
</reference>
<gene>
    <name evidence="2" type="ORF">JOD17_001944</name>
</gene>
<keyword evidence="1" id="KW-0472">Membrane</keyword>
<evidence type="ECO:0008006" key="4">
    <source>
        <dbReference type="Google" id="ProtNLM"/>
    </source>
</evidence>
<evidence type="ECO:0000313" key="3">
    <source>
        <dbReference type="Proteomes" id="UP000741863"/>
    </source>
</evidence>
<feature type="transmembrane region" description="Helical" evidence="1">
    <location>
        <begin position="183"/>
        <end position="205"/>
    </location>
</feature>
<evidence type="ECO:0000313" key="2">
    <source>
        <dbReference type="EMBL" id="MBM7632850.1"/>
    </source>
</evidence>
<sequence>MQSYTLTASKITDETKGKPYQVKISITFHDDQFYEKMFEFSQKKPRLFVVPRERFQHAIGTNKERKYAFDAVYQKAKFDYTDQTFLDFFTEGEWLYSFDEIQMQEEFLEKGINELDRFLLKANSLVEGKRSIDNEKQSRTPADRRWRRLRWFVYIGGFGGMLAVAYILDSRPDLASYIHQNHLWFPILLLILLSTMLVLIPLMEIRISRGPLDKKTVVTTTGVILGLLTFFSVANFL</sequence>
<keyword evidence="1" id="KW-1133">Transmembrane helix</keyword>
<keyword evidence="3" id="KW-1185">Reference proteome</keyword>